<dbReference type="InterPro" id="IPR026100">
    <property type="entry name" value="Tmem223"/>
</dbReference>
<dbReference type="AlphaFoldDB" id="A0A195FSE2"/>
<dbReference type="Pfam" id="PF06979">
    <property type="entry name" value="TMEM70"/>
    <property type="match status" value="1"/>
</dbReference>
<dbReference type="PANTHER" id="PTHR14549:SF2">
    <property type="entry name" value="TRANSMEMBRANE PROTEIN 223"/>
    <property type="match status" value="1"/>
</dbReference>
<organism evidence="1 2">
    <name type="scientific">Trachymyrmex septentrionalis</name>
    <dbReference type="NCBI Taxonomy" id="34720"/>
    <lineage>
        <taxon>Eukaryota</taxon>
        <taxon>Metazoa</taxon>
        <taxon>Ecdysozoa</taxon>
        <taxon>Arthropoda</taxon>
        <taxon>Hexapoda</taxon>
        <taxon>Insecta</taxon>
        <taxon>Pterygota</taxon>
        <taxon>Neoptera</taxon>
        <taxon>Endopterygota</taxon>
        <taxon>Hymenoptera</taxon>
        <taxon>Apocrita</taxon>
        <taxon>Aculeata</taxon>
        <taxon>Formicoidea</taxon>
        <taxon>Formicidae</taxon>
        <taxon>Myrmicinae</taxon>
        <taxon>Trachymyrmex</taxon>
    </lineage>
</organism>
<dbReference type="GO" id="GO:0005739">
    <property type="term" value="C:mitochondrion"/>
    <property type="evidence" value="ECO:0007669"/>
    <property type="project" value="TreeGrafter"/>
</dbReference>
<keyword evidence="2" id="KW-1185">Reference proteome</keyword>
<dbReference type="Proteomes" id="UP000078541">
    <property type="component" value="Unassembled WGS sequence"/>
</dbReference>
<reference evidence="1 2" key="1">
    <citation type="submission" date="2016-03" db="EMBL/GenBank/DDBJ databases">
        <title>Trachymyrmex septentrionalis WGS genome.</title>
        <authorList>
            <person name="Nygaard S."/>
            <person name="Hu H."/>
            <person name="Boomsma J."/>
            <person name="Zhang G."/>
        </authorList>
    </citation>
    <scope>NUCLEOTIDE SEQUENCE [LARGE SCALE GENOMIC DNA]</scope>
    <source>
        <strain evidence="1">Tsep2-gDNA-1</strain>
        <tissue evidence="1">Whole body</tissue>
    </source>
</reference>
<protein>
    <submittedName>
        <fullName evidence="1">Uncharacterized protein</fullName>
    </submittedName>
</protein>
<name>A0A195FSE2_9HYME</name>
<feature type="non-terminal residue" evidence="1">
    <location>
        <position position="1"/>
    </location>
</feature>
<dbReference type="InterPro" id="IPR045325">
    <property type="entry name" value="TMEM70/TMEM186/TMEM223"/>
</dbReference>
<dbReference type="STRING" id="34720.A0A195FSE2"/>
<dbReference type="EMBL" id="KQ981280">
    <property type="protein sequence ID" value="KYN43383.1"/>
    <property type="molecule type" value="Genomic_DNA"/>
</dbReference>
<accession>A0A195FSE2</accession>
<dbReference type="PANTHER" id="PTHR14549">
    <property type="entry name" value="TRANSMEMBRANE PROTEIN 223"/>
    <property type="match status" value="1"/>
</dbReference>
<evidence type="ECO:0000313" key="1">
    <source>
        <dbReference type="EMBL" id="KYN43383.1"/>
    </source>
</evidence>
<evidence type="ECO:0000313" key="2">
    <source>
        <dbReference type="Proteomes" id="UP000078541"/>
    </source>
</evidence>
<proteinExistence type="predicted"/>
<sequence>LVYLYIYATCARSIKYIILNKGGKTLSIITYHMQKKKSKLNLPVGMVKSTADRQDNIGMYLPLKIKNRSFYYLVDKNGTFVNSRLFDYVMG</sequence>
<gene>
    <name evidence="1" type="ORF">ALC56_02109</name>
</gene>